<dbReference type="RefSeq" id="WP_249916238.1">
    <property type="nucleotide sequence ID" value="NZ_JAMGBB010000001.1"/>
</dbReference>
<reference evidence="1" key="1">
    <citation type="submission" date="2022-05" db="EMBL/GenBank/DDBJ databases">
        <authorList>
            <person name="Jo J.-H."/>
            <person name="Im W.-T."/>
        </authorList>
    </citation>
    <scope>NUCLEOTIDE SEQUENCE</scope>
    <source>
        <strain evidence="1">RB56-2</strain>
    </source>
</reference>
<dbReference type="Gene3D" id="1.20.5.500">
    <property type="entry name" value="Single helix bin"/>
    <property type="match status" value="1"/>
</dbReference>
<comment type="caution">
    <text evidence="1">The sequence shown here is derived from an EMBL/GenBank/DDBJ whole genome shotgun (WGS) entry which is preliminary data.</text>
</comment>
<dbReference type="EMBL" id="JAMGBB010000001">
    <property type="protein sequence ID" value="MCL6741876.1"/>
    <property type="molecule type" value="Genomic_DNA"/>
</dbReference>
<proteinExistence type="predicted"/>
<name>A0ABT0SCR9_9SPHN</name>
<organism evidence="1 2">
    <name type="scientific">Sphingomonas brevis</name>
    <dbReference type="NCBI Taxonomy" id="2908206"/>
    <lineage>
        <taxon>Bacteria</taxon>
        <taxon>Pseudomonadati</taxon>
        <taxon>Pseudomonadota</taxon>
        <taxon>Alphaproteobacteria</taxon>
        <taxon>Sphingomonadales</taxon>
        <taxon>Sphingomonadaceae</taxon>
        <taxon>Sphingomonas</taxon>
    </lineage>
</organism>
<keyword evidence="2" id="KW-1185">Reference proteome</keyword>
<protein>
    <recommendedName>
        <fullName evidence="3">TerB family tellurite resistance protein</fullName>
    </recommendedName>
</protein>
<evidence type="ECO:0000313" key="1">
    <source>
        <dbReference type="EMBL" id="MCL6741876.1"/>
    </source>
</evidence>
<gene>
    <name evidence="1" type="ORF">LZ518_12135</name>
</gene>
<dbReference type="Proteomes" id="UP001165383">
    <property type="component" value="Unassembled WGS sequence"/>
</dbReference>
<accession>A0ABT0SCR9</accession>
<sequence>MQDRIFGDREKAMEADYFRKEEARLLEKLRQNAKIDEIAEALRDQLQVNDPDLLVAVRDLGINAENASAFLLAPLVQVAWAEGKVRKDEQAAVLKIARDRGIEEGSPSDGQLHEWMVNRPADELFKASLRAIKAGLAVLPGPERHERIERILDGCRAVAEASGTEIAHQLGLGTGVSKSEASLLDSIASELRSRD</sequence>
<evidence type="ECO:0000313" key="2">
    <source>
        <dbReference type="Proteomes" id="UP001165383"/>
    </source>
</evidence>
<evidence type="ECO:0008006" key="3">
    <source>
        <dbReference type="Google" id="ProtNLM"/>
    </source>
</evidence>